<proteinExistence type="predicted"/>
<gene>
    <name evidence="3" type="ORF">JOC95_002511</name>
</gene>
<name>A0ABS2P128_9BACI</name>
<dbReference type="InterPro" id="IPR029058">
    <property type="entry name" value="AB_hydrolase_fold"/>
</dbReference>
<keyword evidence="4" id="KW-1185">Reference proteome</keyword>
<dbReference type="Gene3D" id="3.40.50.1820">
    <property type="entry name" value="alpha/beta hydrolase"/>
    <property type="match status" value="1"/>
</dbReference>
<comment type="caution">
    <text evidence="3">The sequence shown here is derived from an EMBL/GenBank/DDBJ whole genome shotgun (WGS) entry which is preliminary data.</text>
</comment>
<evidence type="ECO:0000256" key="1">
    <source>
        <dbReference type="ARBA" id="ARBA00022801"/>
    </source>
</evidence>
<reference evidence="3 4" key="1">
    <citation type="submission" date="2021-01" db="EMBL/GenBank/DDBJ databases">
        <title>Genomic Encyclopedia of Type Strains, Phase IV (KMG-IV): sequencing the most valuable type-strain genomes for metagenomic binning, comparative biology and taxonomic classification.</title>
        <authorList>
            <person name="Goeker M."/>
        </authorList>
    </citation>
    <scope>NUCLEOTIDE SEQUENCE [LARGE SCALE GENOMIC DNA]</scope>
    <source>
        <strain evidence="3 4">DSM 25879</strain>
    </source>
</reference>
<keyword evidence="1" id="KW-0378">Hydrolase</keyword>
<dbReference type="PANTHER" id="PTHR22946">
    <property type="entry name" value="DIENELACTONE HYDROLASE DOMAIN-CONTAINING PROTEIN-RELATED"/>
    <property type="match status" value="1"/>
</dbReference>
<evidence type="ECO:0000259" key="2">
    <source>
        <dbReference type="Pfam" id="PF00326"/>
    </source>
</evidence>
<dbReference type="SUPFAM" id="SSF53474">
    <property type="entry name" value="alpha/beta-Hydrolases"/>
    <property type="match status" value="1"/>
</dbReference>
<protein>
    <submittedName>
        <fullName evidence="3">Fermentation-respiration switch protein FrsA (DUF1100 family)</fullName>
    </submittedName>
</protein>
<organism evidence="3 4">
    <name type="scientific">Sutcliffiella tianshenii</name>
    <dbReference type="NCBI Taxonomy" id="1463404"/>
    <lineage>
        <taxon>Bacteria</taxon>
        <taxon>Bacillati</taxon>
        <taxon>Bacillota</taxon>
        <taxon>Bacilli</taxon>
        <taxon>Bacillales</taxon>
        <taxon>Bacillaceae</taxon>
        <taxon>Sutcliffiella</taxon>
    </lineage>
</organism>
<feature type="domain" description="Peptidase S9 prolyl oligopeptidase catalytic" evidence="2">
    <location>
        <begin position="97"/>
        <end position="256"/>
    </location>
</feature>
<sequence length="266" mass="29773">MIQVTKGTTGAVSFLHISEATAAHRPKPTVIFFHGFKSAKENNLHYAYLLAEKGIRVILPDCIHHGDRDSGLSSIQLTQSFWEVVIQSIHELEILKEYLVDQGLSQEKEIGVAGTSMGAIITFGALKKYPWIKAAVSLMGCPSYQVFGKWKIDQVLEMGFTLPFDEGQIKQYLDKLAAYDLSLEPEKMNGRPLLCWHGSQDQEVPVEPVIGFVKTLRGYYKNNPQNIGLIIDEQADHKVSRKGVLATVDWFATHMGSNIESQLQKK</sequence>
<accession>A0ABS2P128</accession>
<dbReference type="InterPro" id="IPR050261">
    <property type="entry name" value="FrsA_esterase"/>
</dbReference>
<dbReference type="InterPro" id="IPR001375">
    <property type="entry name" value="Peptidase_S9_cat"/>
</dbReference>
<dbReference type="PANTHER" id="PTHR22946:SF9">
    <property type="entry name" value="POLYKETIDE TRANSFERASE AF380"/>
    <property type="match status" value="1"/>
</dbReference>
<evidence type="ECO:0000313" key="3">
    <source>
        <dbReference type="EMBL" id="MBM7620656.1"/>
    </source>
</evidence>
<evidence type="ECO:0000313" key="4">
    <source>
        <dbReference type="Proteomes" id="UP000737402"/>
    </source>
</evidence>
<dbReference type="EMBL" id="JAFBED010000005">
    <property type="protein sequence ID" value="MBM7620656.1"/>
    <property type="molecule type" value="Genomic_DNA"/>
</dbReference>
<dbReference type="Pfam" id="PF00326">
    <property type="entry name" value="Peptidase_S9"/>
    <property type="match status" value="1"/>
</dbReference>
<dbReference type="RefSeq" id="WP_204416596.1">
    <property type="nucleotide sequence ID" value="NZ_JAFBED010000005.1"/>
</dbReference>
<dbReference type="Proteomes" id="UP000737402">
    <property type="component" value="Unassembled WGS sequence"/>
</dbReference>